<evidence type="ECO:0000256" key="3">
    <source>
        <dbReference type="ARBA" id="ARBA00022989"/>
    </source>
</evidence>
<evidence type="ECO:0000256" key="4">
    <source>
        <dbReference type="ARBA" id="ARBA00023136"/>
    </source>
</evidence>
<sequence>MLLLLASLAEPVVETLTTDRSHYVEGAITAPRPLVEAATALSNAVIPVVALSALLLVLLWSKVNGTALVICALPSLTMAANEFVHGRTVGPSLFLPALAGGLLVTLRVKLSDLVVLGHAGGLVASLSLWGFAFEPSMVLMSAGLAHADKSLTGAPLLAGIFSHSNTLGLFLVVSLPFVFLERRFWIRWPIVVVIAVALVLSSARTALFGAGVVLVAVALGWLLPRIAFRVVAVAGLLVLSALVVHTPFSEHDPAAYTFRGEIWIFNIAQLSGHMLFGRGAWYYSDNYGVLKEALSSAASHAHNGLLTTLMVGGLVTLGAVLVVIFFAWRGADRAPARREMIVGVASLTGLLAVSITETTLRFAGWGPLSASLLVPLFVYVAAAVTPPTPLPAERLIDGAVVPLTRRSARASAAPTR</sequence>
<dbReference type="OrthoDB" id="4696754at2"/>
<dbReference type="Pfam" id="PF04932">
    <property type="entry name" value="Wzy_C"/>
    <property type="match status" value="1"/>
</dbReference>
<feature type="transmembrane region" description="Helical" evidence="5">
    <location>
        <begin position="304"/>
        <end position="328"/>
    </location>
</feature>
<dbReference type="HOGENOM" id="CLU_660249_0_0_11"/>
<dbReference type="KEGG" id="mts:MTES_2192"/>
<reference key="2">
    <citation type="submission" date="2011-02" db="EMBL/GenBank/DDBJ databases">
        <title>Genome sequence of Microbacterium testaceum StLB037.</title>
        <authorList>
            <person name="Morohoshi T."/>
            <person name="Wang W.Z."/>
            <person name="Someya N."/>
            <person name="Ikeda T."/>
        </authorList>
    </citation>
    <scope>NUCLEOTIDE SEQUENCE</scope>
    <source>
        <strain>StLB037</strain>
    </source>
</reference>
<proteinExistence type="predicted"/>
<dbReference type="PANTHER" id="PTHR37422">
    <property type="entry name" value="TEICHURONIC ACID BIOSYNTHESIS PROTEIN TUAE"/>
    <property type="match status" value="1"/>
</dbReference>
<name>E8NES1_MICTS</name>
<feature type="transmembrane region" description="Helical" evidence="5">
    <location>
        <begin position="340"/>
        <end position="356"/>
    </location>
</feature>
<dbReference type="AlphaFoldDB" id="E8NES1"/>
<feature type="transmembrane region" description="Helical" evidence="5">
    <location>
        <begin position="39"/>
        <end position="60"/>
    </location>
</feature>
<dbReference type="PANTHER" id="PTHR37422:SF21">
    <property type="entry name" value="EXOQ-LIKE PROTEIN"/>
    <property type="match status" value="1"/>
</dbReference>
<feature type="transmembrane region" description="Helical" evidence="5">
    <location>
        <begin position="362"/>
        <end position="384"/>
    </location>
</feature>
<dbReference type="GO" id="GO:0016874">
    <property type="term" value="F:ligase activity"/>
    <property type="evidence" value="ECO:0007669"/>
    <property type="project" value="UniProtKB-KW"/>
</dbReference>
<evidence type="ECO:0000259" key="6">
    <source>
        <dbReference type="Pfam" id="PF04932"/>
    </source>
</evidence>
<feature type="domain" description="O-antigen ligase-related" evidence="6">
    <location>
        <begin position="190"/>
        <end position="319"/>
    </location>
</feature>
<dbReference type="GO" id="GO:0016020">
    <property type="term" value="C:membrane"/>
    <property type="evidence" value="ECO:0007669"/>
    <property type="project" value="UniProtKB-SubCell"/>
</dbReference>
<keyword evidence="3 5" id="KW-1133">Transmembrane helix</keyword>
<comment type="subcellular location">
    <subcellularLocation>
        <location evidence="1">Membrane</location>
        <topology evidence="1">Multi-pass membrane protein</topology>
    </subcellularLocation>
</comment>
<keyword evidence="4 5" id="KW-0472">Membrane</keyword>
<keyword evidence="2 5" id="KW-0812">Transmembrane</keyword>
<gene>
    <name evidence="7" type="ordered locus">MTES_2192</name>
</gene>
<feature type="transmembrane region" description="Helical" evidence="5">
    <location>
        <begin position="190"/>
        <end position="220"/>
    </location>
</feature>
<evidence type="ECO:0000313" key="7">
    <source>
        <dbReference type="EMBL" id="BAJ75156.1"/>
    </source>
</evidence>
<dbReference type="InterPro" id="IPR051533">
    <property type="entry name" value="WaaL-like"/>
</dbReference>
<feature type="transmembrane region" description="Helical" evidence="5">
    <location>
        <begin position="226"/>
        <end position="244"/>
    </location>
</feature>
<evidence type="ECO:0000313" key="8">
    <source>
        <dbReference type="Proteomes" id="UP000008975"/>
    </source>
</evidence>
<dbReference type="STRING" id="979556.MTES_2192"/>
<dbReference type="RefSeq" id="WP_013585281.1">
    <property type="nucleotide sequence ID" value="NC_015125.1"/>
</dbReference>
<organism evidence="7 8">
    <name type="scientific">Microbacterium testaceum (strain StLB037)</name>
    <dbReference type="NCBI Taxonomy" id="979556"/>
    <lineage>
        <taxon>Bacteria</taxon>
        <taxon>Bacillati</taxon>
        <taxon>Actinomycetota</taxon>
        <taxon>Actinomycetes</taxon>
        <taxon>Micrococcales</taxon>
        <taxon>Microbacteriaceae</taxon>
        <taxon>Microbacterium</taxon>
    </lineage>
</organism>
<evidence type="ECO:0000256" key="2">
    <source>
        <dbReference type="ARBA" id="ARBA00022692"/>
    </source>
</evidence>
<reference evidence="7 8" key="1">
    <citation type="journal article" date="2011" name="J. Bacteriol.">
        <title>Genome sequence of Microbacterium testaceum StLB037, an N-acylhomoserine lactone-degrading bacterium isolated from potato leaves.</title>
        <authorList>
            <person name="Morohoshi T."/>
            <person name="Wang W.-Z."/>
            <person name="Someya N."/>
            <person name="Ikeda T."/>
        </authorList>
    </citation>
    <scope>NUCLEOTIDE SEQUENCE [LARGE SCALE GENOMIC DNA]</scope>
    <source>
        <strain evidence="7 8">StLB037</strain>
    </source>
</reference>
<feature type="transmembrane region" description="Helical" evidence="5">
    <location>
        <begin position="153"/>
        <end position="178"/>
    </location>
</feature>
<dbReference type="Proteomes" id="UP000008975">
    <property type="component" value="Chromosome"/>
</dbReference>
<protein>
    <submittedName>
        <fullName evidence="7">Lipid A core-O-antigen ligase</fullName>
    </submittedName>
</protein>
<dbReference type="EMBL" id="AP012052">
    <property type="protein sequence ID" value="BAJ75156.1"/>
    <property type="molecule type" value="Genomic_DNA"/>
</dbReference>
<dbReference type="eggNOG" id="COG3307">
    <property type="taxonomic scope" value="Bacteria"/>
</dbReference>
<evidence type="ECO:0000256" key="1">
    <source>
        <dbReference type="ARBA" id="ARBA00004141"/>
    </source>
</evidence>
<dbReference type="InterPro" id="IPR007016">
    <property type="entry name" value="O-antigen_ligase-rel_domated"/>
</dbReference>
<keyword evidence="7" id="KW-0436">Ligase</keyword>
<accession>E8NES1</accession>
<feature type="transmembrane region" description="Helical" evidence="5">
    <location>
        <begin position="113"/>
        <end position="133"/>
    </location>
</feature>
<evidence type="ECO:0000256" key="5">
    <source>
        <dbReference type="SAM" id="Phobius"/>
    </source>
</evidence>